<dbReference type="InterPro" id="IPR050668">
    <property type="entry name" value="Cytochrome_b5"/>
</dbReference>
<reference evidence="10" key="1">
    <citation type="submission" date="2020-01" db="EMBL/GenBank/DDBJ databases">
        <title>Genome sequence of Kobresia littledalei, the first chromosome-level genome in the family Cyperaceae.</title>
        <authorList>
            <person name="Qu G."/>
        </authorList>
    </citation>
    <scope>NUCLEOTIDE SEQUENCE</scope>
    <source>
        <strain evidence="10">C.B.Clarke</strain>
        <tissue evidence="10">Leaf</tissue>
    </source>
</reference>
<dbReference type="EMBL" id="SWLB01000022">
    <property type="protein sequence ID" value="KAF3324066.1"/>
    <property type="molecule type" value="Genomic_DNA"/>
</dbReference>
<keyword evidence="4 8" id="KW-0479">Metal-binding</keyword>
<evidence type="ECO:0000313" key="10">
    <source>
        <dbReference type="EMBL" id="KAF3324066.1"/>
    </source>
</evidence>
<keyword evidence="6 8" id="KW-0472">Membrane</keyword>
<dbReference type="InterPro" id="IPR018506">
    <property type="entry name" value="Cyt_B5_heme-BS"/>
</dbReference>
<comment type="subcellular location">
    <subcellularLocation>
        <location evidence="1">Membrane</location>
    </subcellularLocation>
</comment>
<sequence length="132" mass="14587">MPTIEKLYSMKEVAEHNLADDCWIVVNGKVYDVTSYLDDHPGGADVLIAATGKDATEEFEDAGHSKDARNQMKDYCIGELDPTPLIPEMKVFRKDDPFSSSFTSKTAEFWAIPAATLIGVSIVVAIIYARKK</sequence>
<dbReference type="InterPro" id="IPR001199">
    <property type="entry name" value="Cyt_B5-like_heme/steroid-bd"/>
</dbReference>
<feature type="transmembrane region" description="Helical" evidence="8">
    <location>
        <begin position="109"/>
        <end position="129"/>
    </location>
</feature>
<organism evidence="10 11">
    <name type="scientific">Carex littledalei</name>
    <dbReference type="NCBI Taxonomy" id="544730"/>
    <lineage>
        <taxon>Eukaryota</taxon>
        <taxon>Viridiplantae</taxon>
        <taxon>Streptophyta</taxon>
        <taxon>Embryophyta</taxon>
        <taxon>Tracheophyta</taxon>
        <taxon>Spermatophyta</taxon>
        <taxon>Magnoliopsida</taxon>
        <taxon>Liliopsida</taxon>
        <taxon>Poales</taxon>
        <taxon>Cyperaceae</taxon>
        <taxon>Cyperoideae</taxon>
        <taxon>Cariceae</taxon>
        <taxon>Carex</taxon>
        <taxon>Carex subgen. Euthyceras</taxon>
    </lineage>
</organism>
<dbReference type="GO" id="GO:0046872">
    <property type="term" value="F:metal ion binding"/>
    <property type="evidence" value="ECO:0007669"/>
    <property type="project" value="UniProtKB-UniRule"/>
</dbReference>
<dbReference type="Proteomes" id="UP000623129">
    <property type="component" value="Unassembled WGS sequence"/>
</dbReference>
<dbReference type="SUPFAM" id="SSF55856">
    <property type="entry name" value="Cytochrome b5-like heme/steroid binding domain"/>
    <property type="match status" value="1"/>
</dbReference>
<gene>
    <name evidence="10" type="ORF">FCM35_KLT11533</name>
</gene>
<evidence type="ECO:0000256" key="4">
    <source>
        <dbReference type="ARBA" id="ARBA00022723"/>
    </source>
</evidence>
<dbReference type="GO" id="GO:0016020">
    <property type="term" value="C:membrane"/>
    <property type="evidence" value="ECO:0007669"/>
    <property type="project" value="UniProtKB-SubCell"/>
</dbReference>
<evidence type="ECO:0000256" key="8">
    <source>
        <dbReference type="RuleBase" id="RU362121"/>
    </source>
</evidence>
<keyword evidence="5 8" id="KW-0408">Iron</keyword>
<dbReference type="InterPro" id="IPR036400">
    <property type="entry name" value="Cyt_B5-like_heme/steroid_sf"/>
</dbReference>
<keyword evidence="2 8" id="KW-0349">Heme</keyword>
<dbReference type="FunFam" id="3.10.120.10:FF:000002">
    <property type="entry name" value="Cytochrome b5 type B"/>
    <property type="match status" value="1"/>
</dbReference>
<evidence type="ECO:0000256" key="3">
    <source>
        <dbReference type="ARBA" id="ARBA00022692"/>
    </source>
</evidence>
<comment type="similarity">
    <text evidence="7 8">Belongs to the cytochrome b5 family.</text>
</comment>
<evidence type="ECO:0000256" key="5">
    <source>
        <dbReference type="ARBA" id="ARBA00023004"/>
    </source>
</evidence>
<evidence type="ECO:0000256" key="7">
    <source>
        <dbReference type="ARBA" id="ARBA00038168"/>
    </source>
</evidence>
<keyword evidence="8" id="KW-1133">Transmembrane helix</keyword>
<evidence type="ECO:0000313" key="11">
    <source>
        <dbReference type="Proteomes" id="UP000623129"/>
    </source>
</evidence>
<evidence type="ECO:0000256" key="2">
    <source>
        <dbReference type="ARBA" id="ARBA00022617"/>
    </source>
</evidence>
<dbReference type="Gene3D" id="3.10.120.10">
    <property type="entry name" value="Cytochrome b5-like heme/steroid binding domain"/>
    <property type="match status" value="1"/>
</dbReference>
<evidence type="ECO:0000259" key="9">
    <source>
        <dbReference type="PROSITE" id="PS50255"/>
    </source>
</evidence>
<dbReference type="GO" id="GO:0020037">
    <property type="term" value="F:heme binding"/>
    <property type="evidence" value="ECO:0007669"/>
    <property type="project" value="UniProtKB-UniRule"/>
</dbReference>
<evidence type="ECO:0000256" key="6">
    <source>
        <dbReference type="ARBA" id="ARBA00023136"/>
    </source>
</evidence>
<dbReference type="PANTHER" id="PTHR19359:SF25">
    <property type="entry name" value="CYTOCHROME B5 HEME-BINDING DOMAIN-CONTAINING PROTEIN"/>
    <property type="match status" value="1"/>
</dbReference>
<dbReference type="Pfam" id="PF00173">
    <property type="entry name" value="Cyt-b5"/>
    <property type="match status" value="1"/>
</dbReference>
<dbReference type="SMART" id="SM01117">
    <property type="entry name" value="Cyt-b5"/>
    <property type="match status" value="1"/>
</dbReference>
<dbReference type="PANTHER" id="PTHR19359">
    <property type="entry name" value="CYTOCHROME B5"/>
    <property type="match status" value="1"/>
</dbReference>
<dbReference type="OrthoDB" id="260519at2759"/>
<accession>A0A833QR79</accession>
<protein>
    <submittedName>
        <fullName evidence="10">Cytochrome b5 isoform A</fullName>
    </submittedName>
</protein>
<name>A0A833QR79_9POAL</name>
<dbReference type="AlphaFoldDB" id="A0A833QR79"/>
<proteinExistence type="inferred from homology"/>
<evidence type="ECO:0000256" key="1">
    <source>
        <dbReference type="ARBA" id="ARBA00004370"/>
    </source>
</evidence>
<keyword evidence="3 8" id="KW-0812">Transmembrane</keyword>
<dbReference type="PROSITE" id="PS00191">
    <property type="entry name" value="CYTOCHROME_B5_1"/>
    <property type="match status" value="1"/>
</dbReference>
<feature type="domain" description="Cytochrome b5 heme-binding" evidence="9">
    <location>
        <begin position="5"/>
        <end position="81"/>
    </location>
</feature>
<comment type="caution">
    <text evidence="10">The sequence shown here is derived from an EMBL/GenBank/DDBJ whole genome shotgun (WGS) entry which is preliminary data.</text>
</comment>
<dbReference type="PRINTS" id="PR00363">
    <property type="entry name" value="CYTOCHROMEB5"/>
</dbReference>
<keyword evidence="11" id="KW-1185">Reference proteome</keyword>
<dbReference type="PROSITE" id="PS50255">
    <property type="entry name" value="CYTOCHROME_B5_2"/>
    <property type="match status" value="1"/>
</dbReference>